<accession>A0ABV5Z8Y0</accession>
<evidence type="ECO:0000256" key="1">
    <source>
        <dbReference type="SAM" id="MobiDB-lite"/>
    </source>
</evidence>
<dbReference type="Proteomes" id="UP001589628">
    <property type="component" value="Unassembled WGS sequence"/>
</dbReference>
<proteinExistence type="predicted"/>
<organism evidence="2 3">
    <name type="scientific">Balneatrix alpica</name>
    <dbReference type="NCBI Taxonomy" id="75684"/>
    <lineage>
        <taxon>Bacteria</taxon>
        <taxon>Pseudomonadati</taxon>
        <taxon>Pseudomonadota</taxon>
        <taxon>Gammaproteobacteria</taxon>
        <taxon>Oceanospirillales</taxon>
        <taxon>Balneatrichaceae</taxon>
        <taxon>Balneatrix</taxon>
    </lineage>
</organism>
<dbReference type="RefSeq" id="WP_027313808.1">
    <property type="nucleotide sequence ID" value="NZ_JBHLZN010000001.1"/>
</dbReference>
<feature type="region of interest" description="Disordered" evidence="1">
    <location>
        <begin position="96"/>
        <end position="160"/>
    </location>
</feature>
<reference evidence="2 3" key="1">
    <citation type="submission" date="2024-09" db="EMBL/GenBank/DDBJ databases">
        <authorList>
            <person name="Sun Q."/>
            <person name="Mori K."/>
        </authorList>
    </citation>
    <scope>NUCLEOTIDE SEQUENCE [LARGE SCALE GENOMIC DNA]</scope>
    <source>
        <strain evidence="2 3">ATCC 51285</strain>
    </source>
</reference>
<evidence type="ECO:0000313" key="3">
    <source>
        <dbReference type="Proteomes" id="UP001589628"/>
    </source>
</evidence>
<dbReference type="Pfam" id="PF06295">
    <property type="entry name" value="ZapG-like"/>
    <property type="match status" value="1"/>
</dbReference>
<feature type="compositionally biased region" description="Basic and acidic residues" evidence="1">
    <location>
        <begin position="119"/>
        <end position="132"/>
    </location>
</feature>
<keyword evidence="3" id="KW-1185">Reference proteome</keyword>
<evidence type="ECO:0000313" key="2">
    <source>
        <dbReference type="EMBL" id="MFB9885740.1"/>
    </source>
</evidence>
<protein>
    <submittedName>
        <fullName evidence="2">YhcB family protein</fullName>
    </submittedName>
</protein>
<dbReference type="InterPro" id="IPR009386">
    <property type="entry name" value="ZapG-like"/>
</dbReference>
<dbReference type="EMBL" id="JBHLZN010000001">
    <property type="protein sequence ID" value="MFB9885740.1"/>
    <property type="molecule type" value="Genomic_DNA"/>
</dbReference>
<sequence length="160" mass="17577">MEHLIQPLVIAVIAFVIGILVGRSLGGRSAPTNTPPLMQDSTRLQQELISYRHSVETQLNTSVQLFNQLHANYSALQQQLHQATLELCDDPVKVAGIATPNQPAADSVNAEPETPDFIDPPRDYAPKHKQDEPGTLTEGYGLKQKKKEEEDSSVVTPRAD</sequence>
<gene>
    <name evidence="2" type="ORF">ACFFLH_04875</name>
</gene>
<name>A0ABV5Z8Y0_9GAMM</name>
<comment type="caution">
    <text evidence="2">The sequence shown here is derived from an EMBL/GenBank/DDBJ whole genome shotgun (WGS) entry which is preliminary data.</text>
</comment>